<dbReference type="EMBL" id="QZBD01000061">
    <property type="protein sequence ID" value="THY32280.1"/>
    <property type="molecule type" value="Genomic_DNA"/>
</dbReference>
<protein>
    <submittedName>
        <fullName evidence="2">Uncharacterized protein</fullName>
    </submittedName>
</protein>
<keyword evidence="1" id="KW-0472">Membrane</keyword>
<comment type="caution">
    <text evidence="2">The sequence shown here is derived from an EMBL/GenBank/DDBJ whole genome shotgun (WGS) entry which is preliminary data.</text>
</comment>
<keyword evidence="1" id="KW-1133">Transmembrane helix</keyword>
<gene>
    <name evidence="2" type="ORF">D6D01_02608</name>
</gene>
<evidence type="ECO:0000313" key="2">
    <source>
        <dbReference type="EMBL" id="THY32280.1"/>
    </source>
</evidence>
<name>A0A4S9LRK6_AURPU</name>
<evidence type="ECO:0000313" key="3">
    <source>
        <dbReference type="Proteomes" id="UP000306584"/>
    </source>
</evidence>
<evidence type="ECO:0000256" key="1">
    <source>
        <dbReference type="SAM" id="Phobius"/>
    </source>
</evidence>
<keyword evidence="1" id="KW-0812">Transmembrane</keyword>
<reference evidence="2 3" key="1">
    <citation type="submission" date="2018-10" db="EMBL/GenBank/DDBJ databases">
        <title>Fifty Aureobasidium pullulans genomes reveal a recombining polyextremotolerant generalist.</title>
        <authorList>
            <person name="Gostincar C."/>
            <person name="Turk M."/>
            <person name="Zajc J."/>
            <person name="Gunde-Cimerman N."/>
        </authorList>
    </citation>
    <scope>NUCLEOTIDE SEQUENCE [LARGE SCALE GENOMIC DNA]</scope>
    <source>
        <strain evidence="2 3">EXF-6604</strain>
    </source>
</reference>
<dbReference type="Proteomes" id="UP000306584">
    <property type="component" value="Unassembled WGS sequence"/>
</dbReference>
<sequence>MVAGISFACTSVLCNEGNVIQKLLFFFAKIPLVFPVLYLASRYESRMLTRVLGFETSLCLSCSYALWAAHVVLTDSVRLVILSSREGNMLYIKRT</sequence>
<proteinExistence type="predicted"/>
<feature type="transmembrane region" description="Helical" evidence="1">
    <location>
        <begin position="24"/>
        <end position="40"/>
    </location>
</feature>
<accession>A0A4S9LRK6</accession>
<dbReference type="AlphaFoldDB" id="A0A4S9LRK6"/>
<organism evidence="2 3">
    <name type="scientific">Aureobasidium pullulans</name>
    <name type="common">Black yeast</name>
    <name type="synonym">Pullularia pullulans</name>
    <dbReference type="NCBI Taxonomy" id="5580"/>
    <lineage>
        <taxon>Eukaryota</taxon>
        <taxon>Fungi</taxon>
        <taxon>Dikarya</taxon>
        <taxon>Ascomycota</taxon>
        <taxon>Pezizomycotina</taxon>
        <taxon>Dothideomycetes</taxon>
        <taxon>Dothideomycetidae</taxon>
        <taxon>Dothideales</taxon>
        <taxon>Saccotheciaceae</taxon>
        <taxon>Aureobasidium</taxon>
    </lineage>
</organism>